<evidence type="ECO:0000256" key="1">
    <source>
        <dbReference type="ARBA" id="ARBA00004613"/>
    </source>
</evidence>
<dbReference type="EMBL" id="SRLO01000633">
    <property type="protein sequence ID" value="TNN50028.1"/>
    <property type="molecule type" value="Genomic_DNA"/>
</dbReference>
<feature type="region of interest" description="Disordered" evidence="5">
    <location>
        <begin position="23"/>
        <end position="44"/>
    </location>
</feature>
<feature type="coiled-coil region" evidence="4">
    <location>
        <begin position="71"/>
        <end position="124"/>
    </location>
</feature>
<dbReference type="Proteomes" id="UP000314294">
    <property type="component" value="Unassembled WGS sequence"/>
</dbReference>
<keyword evidence="4" id="KW-0175">Coiled coil</keyword>
<dbReference type="GO" id="GO:0005576">
    <property type="term" value="C:extracellular region"/>
    <property type="evidence" value="ECO:0007669"/>
    <property type="project" value="UniProtKB-SubCell"/>
</dbReference>
<evidence type="ECO:0000256" key="2">
    <source>
        <dbReference type="ARBA" id="ARBA00022525"/>
    </source>
</evidence>
<keyword evidence="2" id="KW-0964">Secreted</keyword>
<reference evidence="8 9" key="1">
    <citation type="submission" date="2019-03" db="EMBL/GenBank/DDBJ databases">
        <title>First draft genome of Liparis tanakae, snailfish: a comprehensive survey of snailfish specific genes.</title>
        <authorList>
            <person name="Kim W."/>
            <person name="Song I."/>
            <person name="Jeong J.-H."/>
            <person name="Kim D."/>
            <person name="Kim S."/>
            <person name="Ryu S."/>
            <person name="Song J.Y."/>
            <person name="Lee S.K."/>
        </authorList>
    </citation>
    <scope>NUCLEOTIDE SEQUENCE [LARGE SCALE GENOMIC DNA]</scope>
    <source>
        <tissue evidence="8">Muscle</tissue>
    </source>
</reference>
<evidence type="ECO:0000256" key="4">
    <source>
        <dbReference type="SAM" id="Coils"/>
    </source>
</evidence>
<organism evidence="8 9">
    <name type="scientific">Liparis tanakae</name>
    <name type="common">Tanaka's snailfish</name>
    <dbReference type="NCBI Taxonomy" id="230148"/>
    <lineage>
        <taxon>Eukaryota</taxon>
        <taxon>Metazoa</taxon>
        <taxon>Chordata</taxon>
        <taxon>Craniata</taxon>
        <taxon>Vertebrata</taxon>
        <taxon>Euteleostomi</taxon>
        <taxon>Actinopterygii</taxon>
        <taxon>Neopterygii</taxon>
        <taxon>Teleostei</taxon>
        <taxon>Neoteleostei</taxon>
        <taxon>Acanthomorphata</taxon>
        <taxon>Eupercaria</taxon>
        <taxon>Perciformes</taxon>
        <taxon>Cottioidei</taxon>
        <taxon>Cottales</taxon>
        <taxon>Liparidae</taxon>
        <taxon>Liparis</taxon>
    </lineage>
</organism>
<dbReference type="Gene3D" id="2.60.120.40">
    <property type="match status" value="1"/>
</dbReference>
<dbReference type="PROSITE" id="PS50871">
    <property type="entry name" value="C1Q"/>
    <property type="match status" value="1"/>
</dbReference>
<dbReference type="SMART" id="SM00110">
    <property type="entry name" value="C1Q"/>
    <property type="match status" value="1"/>
</dbReference>
<sequence length="250" mass="27415">MKMKSSPVLLLVLMSCRLRGAETRGADDDAAQTRRPGTDADGGAQELGSYSDIWVELRSLRDMVVEQKVELRHLTARVTAAESVAEELRVENDAADLAVAERKLNDMQRRLAAGERRVEELQEQQEVGKVAFSGSLLASGAGNTGGGETLVYKNVFTNVGNHYNPSTGYFTAPVRGAYYFRFTGHQKHFGVMMMRLQKNDEFIVTAADKPTTSQDHEDGATNGAQCTAISSTPVREPQRLIAICFHMKGC</sequence>
<comment type="caution">
    <text evidence="8">The sequence shown here is derived from an EMBL/GenBank/DDBJ whole genome shotgun (WGS) entry which is preliminary data.</text>
</comment>
<dbReference type="InterPro" id="IPR008983">
    <property type="entry name" value="Tumour_necrosis_fac-like_dom"/>
</dbReference>
<feature type="domain" description="C1q" evidence="7">
    <location>
        <begin position="125"/>
        <end position="250"/>
    </location>
</feature>
<keyword evidence="9" id="KW-1185">Reference proteome</keyword>
<feature type="chain" id="PRO_5021272441" description="C1q domain-containing protein" evidence="6">
    <location>
        <begin position="24"/>
        <end position="250"/>
    </location>
</feature>
<dbReference type="PRINTS" id="PR00007">
    <property type="entry name" value="COMPLEMNTC1Q"/>
</dbReference>
<comment type="subcellular location">
    <subcellularLocation>
        <location evidence="1">Secreted</location>
    </subcellularLocation>
</comment>
<protein>
    <recommendedName>
        <fullName evidence="7">C1q domain-containing protein</fullName>
    </recommendedName>
</protein>
<accession>A0A4Z2G939</accession>
<evidence type="ECO:0000313" key="8">
    <source>
        <dbReference type="EMBL" id="TNN50028.1"/>
    </source>
</evidence>
<evidence type="ECO:0000259" key="7">
    <source>
        <dbReference type="PROSITE" id="PS50871"/>
    </source>
</evidence>
<dbReference type="OrthoDB" id="6154955at2759"/>
<dbReference type="Pfam" id="PF00386">
    <property type="entry name" value="C1q"/>
    <property type="match status" value="1"/>
</dbReference>
<evidence type="ECO:0000256" key="6">
    <source>
        <dbReference type="SAM" id="SignalP"/>
    </source>
</evidence>
<evidence type="ECO:0000313" key="9">
    <source>
        <dbReference type="Proteomes" id="UP000314294"/>
    </source>
</evidence>
<dbReference type="PROSITE" id="PS51257">
    <property type="entry name" value="PROKAR_LIPOPROTEIN"/>
    <property type="match status" value="1"/>
</dbReference>
<feature type="signal peptide" evidence="6">
    <location>
        <begin position="1"/>
        <end position="23"/>
    </location>
</feature>
<dbReference type="PANTHER" id="PTHR22923">
    <property type="entry name" value="CEREBELLIN-RELATED"/>
    <property type="match status" value="1"/>
</dbReference>
<dbReference type="SUPFAM" id="SSF49842">
    <property type="entry name" value="TNF-like"/>
    <property type="match status" value="1"/>
</dbReference>
<evidence type="ECO:0000256" key="3">
    <source>
        <dbReference type="ARBA" id="ARBA00022729"/>
    </source>
</evidence>
<keyword evidence="3 6" id="KW-0732">Signal</keyword>
<proteinExistence type="predicted"/>
<dbReference type="PANTHER" id="PTHR22923:SF102">
    <property type="entry name" value="CEREBELLIN 13-RELATED"/>
    <property type="match status" value="1"/>
</dbReference>
<dbReference type="InterPro" id="IPR050822">
    <property type="entry name" value="Cerebellin_Synaptic_Org"/>
</dbReference>
<evidence type="ECO:0000256" key="5">
    <source>
        <dbReference type="SAM" id="MobiDB-lite"/>
    </source>
</evidence>
<name>A0A4Z2G939_9TELE</name>
<gene>
    <name evidence="8" type="ORF">EYF80_039769</name>
</gene>
<dbReference type="AlphaFoldDB" id="A0A4Z2G939"/>
<dbReference type="InterPro" id="IPR001073">
    <property type="entry name" value="C1q_dom"/>
</dbReference>